<evidence type="ECO:0000259" key="8">
    <source>
        <dbReference type="PROSITE" id="PS50102"/>
    </source>
</evidence>
<dbReference type="OrthoDB" id="272703at2759"/>
<evidence type="ECO:0000256" key="1">
    <source>
        <dbReference type="ARBA" id="ARBA00022723"/>
    </source>
</evidence>
<dbReference type="AlphaFoldDB" id="A0A9P1G651"/>
<keyword evidence="3 6" id="KW-0862">Zinc</keyword>
<comment type="caution">
    <text evidence="10">The sequence shown here is derived from an EMBL/GenBank/DDBJ whole genome shotgun (WGS) entry which is preliminary data.</text>
</comment>
<evidence type="ECO:0000256" key="7">
    <source>
        <dbReference type="SAM" id="MobiDB-lite"/>
    </source>
</evidence>
<evidence type="ECO:0000313" key="11">
    <source>
        <dbReference type="EMBL" id="CAL4788358.1"/>
    </source>
</evidence>
<dbReference type="InterPro" id="IPR000504">
    <property type="entry name" value="RRM_dom"/>
</dbReference>
<dbReference type="Pfam" id="PF00642">
    <property type="entry name" value="zf-CCCH"/>
    <property type="match status" value="1"/>
</dbReference>
<dbReference type="PROSITE" id="PS50103">
    <property type="entry name" value="ZF_C3H1"/>
    <property type="match status" value="1"/>
</dbReference>
<feature type="compositionally biased region" description="Pro residues" evidence="7">
    <location>
        <begin position="774"/>
        <end position="797"/>
    </location>
</feature>
<accession>A0A9P1G651</accession>
<dbReference type="GO" id="GO:0003729">
    <property type="term" value="F:mRNA binding"/>
    <property type="evidence" value="ECO:0007669"/>
    <property type="project" value="TreeGrafter"/>
</dbReference>
<dbReference type="EMBL" id="CAMXCT010002879">
    <property type="protein sequence ID" value="CAI4001046.1"/>
    <property type="molecule type" value="Genomic_DNA"/>
</dbReference>
<dbReference type="Gene3D" id="4.10.1000.10">
    <property type="entry name" value="Zinc finger, CCCH-type"/>
    <property type="match status" value="1"/>
</dbReference>
<dbReference type="SMART" id="SM00356">
    <property type="entry name" value="ZnF_C3H1"/>
    <property type="match status" value="1"/>
</dbReference>
<keyword evidence="4 5" id="KW-0694">RNA-binding</keyword>
<dbReference type="PROSITE" id="PS50102">
    <property type="entry name" value="RRM"/>
    <property type="match status" value="1"/>
</dbReference>
<evidence type="ECO:0000256" key="5">
    <source>
        <dbReference type="PROSITE-ProRule" id="PRU00176"/>
    </source>
</evidence>
<feature type="domain" description="C3H1-type" evidence="9">
    <location>
        <begin position="536"/>
        <end position="564"/>
    </location>
</feature>
<dbReference type="EMBL" id="CAMXCT030002879">
    <property type="protein sequence ID" value="CAL4788358.1"/>
    <property type="molecule type" value="Genomic_DNA"/>
</dbReference>
<sequence>MLVYVATTLVGFLAVVLFVIFGDNKRKYKLEDEPDKVPLNEEPWVPSIEVADWKEANAAYSMCPWNFEGCESIEDVLNCIWKKPVPKDLQVGFAALLQSVRHINVALVKCGAWKQTHFCIIYTLISGAELFGGAPSEQSVGLELEEEVVGLRRRGQATAMKVSEHEENPLPCIAAFFRIHDGFGTLMSRKHLPLLLETPGDTVHGSCFYVYPMRGLEQVHSRPSLLKVARVDRSCFVAVDRTMLNLAAAFGGGLLMRQTWDEIKLPRFKRSNETSSFRLSVRVVAASWAMADAPIPAPPPLDVAPVAQVPGVPKAPVAAPVMPGTLPPPPGMTGPGPNLGLPLPPPPGLPAGTLPGMPPGMPGLPLLLPPGIPGVPGGLPGLPGTLPPGMPGLPPLPGLLPGLGHLPPLVLVRPPGPDKPMERRKDPPRRKDVWPVFVGNISFDTTEEEAGGKMVFATVKDLFGEIEGMVSWRLSIQKDGVSRGFGFAEFKTPEGALEAIKKVDGIEIKGRKLRLRWGENAPTTPEVDEFHRAPERFKTRPCYEVYKNLTCPRGDDCPYAHSQGEIRHPRDEEKQEPKPIDPKDLIIRVFIPIDKFEGETEEARRRNAYLAILGPGASNVRGIMKKANCRLHLRGVGAPGSKESEGLHLVVNPKLGDGDVVTQEQQELVKRAVDDIVENGKLPDAIEVQKSISKPNNSHQERYRSPSRKRSPSYKPRSRSRSDRSRRKPPRRRKQRRRSEPRSEPREDRDRPREDPWRGRPPPGPGWDPHHPPPHLPPPHWAPYPPAHSPYPPPMRPPAGWMGAG</sequence>
<feature type="compositionally biased region" description="Basic and acidic residues" evidence="7">
    <location>
        <begin position="738"/>
        <end position="758"/>
    </location>
</feature>
<evidence type="ECO:0000256" key="2">
    <source>
        <dbReference type="ARBA" id="ARBA00022771"/>
    </source>
</evidence>
<evidence type="ECO:0000313" key="12">
    <source>
        <dbReference type="Proteomes" id="UP001152797"/>
    </source>
</evidence>
<evidence type="ECO:0000256" key="3">
    <source>
        <dbReference type="ARBA" id="ARBA00022833"/>
    </source>
</evidence>
<reference evidence="11 12" key="2">
    <citation type="submission" date="2024-05" db="EMBL/GenBank/DDBJ databases">
        <authorList>
            <person name="Chen Y."/>
            <person name="Shah S."/>
            <person name="Dougan E. K."/>
            <person name="Thang M."/>
            <person name="Chan C."/>
        </authorList>
    </citation>
    <scope>NUCLEOTIDE SEQUENCE [LARGE SCALE GENOMIC DNA]</scope>
</reference>
<dbReference type="Pfam" id="PF00076">
    <property type="entry name" value="RRM_1"/>
    <property type="match status" value="1"/>
</dbReference>
<gene>
    <name evidence="10" type="ORF">C1SCF055_LOCUS27123</name>
</gene>
<reference evidence="10" key="1">
    <citation type="submission" date="2022-10" db="EMBL/GenBank/DDBJ databases">
        <authorList>
            <person name="Chen Y."/>
            <person name="Dougan E. K."/>
            <person name="Chan C."/>
            <person name="Rhodes N."/>
            <person name="Thang M."/>
        </authorList>
    </citation>
    <scope>NUCLEOTIDE SEQUENCE</scope>
</reference>
<proteinExistence type="predicted"/>
<protein>
    <submittedName>
        <fullName evidence="11">Pentatricopeptide repeat-containing protein MRL1, chloroplastic</fullName>
    </submittedName>
</protein>
<evidence type="ECO:0000259" key="9">
    <source>
        <dbReference type="PROSITE" id="PS50103"/>
    </source>
</evidence>
<feature type="compositionally biased region" description="Basic residues" evidence="7">
    <location>
        <begin position="705"/>
        <end position="737"/>
    </location>
</feature>
<dbReference type="GO" id="GO:0005634">
    <property type="term" value="C:nucleus"/>
    <property type="evidence" value="ECO:0007669"/>
    <property type="project" value="TreeGrafter"/>
</dbReference>
<dbReference type="PANTHER" id="PTHR48025:SF1">
    <property type="entry name" value="RRM DOMAIN-CONTAINING PROTEIN"/>
    <property type="match status" value="1"/>
</dbReference>
<dbReference type="InterPro" id="IPR050502">
    <property type="entry name" value="Euk_RNA-bind_prot"/>
</dbReference>
<dbReference type="InterPro" id="IPR012677">
    <property type="entry name" value="Nucleotide-bd_a/b_plait_sf"/>
</dbReference>
<dbReference type="SUPFAM" id="SSF54928">
    <property type="entry name" value="RNA-binding domain, RBD"/>
    <property type="match status" value="1"/>
</dbReference>
<dbReference type="EMBL" id="CAMXCT020002879">
    <property type="protein sequence ID" value="CAL1154421.1"/>
    <property type="molecule type" value="Genomic_DNA"/>
</dbReference>
<feature type="zinc finger region" description="C3H1-type" evidence="6">
    <location>
        <begin position="536"/>
        <end position="564"/>
    </location>
</feature>
<dbReference type="PANTHER" id="PTHR48025">
    <property type="entry name" value="OS02G0815200 PROTEIN"/>
    <property type="match status" value="1"/>
</dbReference>
<name>A0A9P1G651_9DINO</name>
<evidence type="ECO:0000256" key="4">
    <source>
        <dbReference type="ARBA" id="ARBA00022884"/>
    </source>
</evidence>
<dbReference type="Gene3D" id="3.30.70.330">
    <property type="match status" value="1"/>
</dbReference>
<evidence type="ECO:0000313" key="10">
    <source>
        <dbReference type="EMBL" id="CAI4001046.1"/>
    </source>
</evidence>
<keyword evidence="2 6" id="KW-0863">Zinc-finger</keyword>
<evidence type="ECO:0000256" key="6">
    <source>
        <dbReference type="PROSITE-ProRule" id="PRU00723"/>
    </source>
</evidence>
<dbReference type="InterPro" id="IPR036855">
    <property type="entry name" value="Znf_CCCH_sf"/>
</dbReference>
<dbReference type="GO" id="GO:0008270">
    <property type="term" value="F:zinc ion binding"/>
    <property type="evidence" value="ECO:0007669"/>
    <property type="project" value="UniProtKB-KW"/>
</dbReference>
<dbReference type="SMART" id="SM00360">
    <property type="entry name" value="RRM"/>
    <property type="match status" value="1"/>
</dbReference>
<feature type="domain" description="RRM" evidence="8">
    <location>
        <begin position="434"/>
        <end position="520"/>
    </location>
</feature>
<dbReference type="InterPro" id="IPR000571">
    <property type="entry name" value="Znf_CCCH"/>
</dbReference>
<dbReference type="InterPro" id="IPR035979">
    <property type="entry name" value="RBD_domain_sf"/>
</dbReference>
<feature type="region of interest" description="Disordered" evidence="7">
    <location>
        <begin position="687"/>
        <end position="805"/>
    </location>
</feature>
<dbReference type="SUPFAM" id="SSF90229">
    <property type="entry name" value="CCCH zinc finger"/>
    <property type="match status" value="1"/>
</dbReference>
<keyword evidence="1 6" id="KW-0479">Metal-binding</keyword>
<keyword evidence="12" id="KW-1185">Reference proteome</keyword>
<organism evidence="10">
    <name type="scientific">Cladocopium goreaui</name>
    <dbReference type="NCBI Taxonomy" id="2562237"/>
    <lineage>
        <taxon>Eukaryota</taxon>
        <taxon>Sar</taxon>
        <taxon>Alveolata</taxon>
        <taxon>Dinophyceae</taxon>
        <taxon>Suessiales</taxon>
        <taxon>Symbiodiniaceae</taxon>
        <taxon>Cladocopium</taxon>
    </lineage>
</organism>
<dbReference type="Proteomes" id="UP001152797">
    <property type="component" value="Unassembled WGS sequence"/>
</dbReference>